<evidence type="ECO:0000256" key="7">
    <source>
        <dbReference type="ARBA" id="ARBA00023136"/>
    </source>
</evidence>
<dbReference type="PANTHER" id="PTHR34979">
    <property type="entry name" value="INNER MEMBRANE PROTEIN YGAZ"/>
    <property type="match status" value="1"/>
</dbReference>
<dbReference type="EMBL" id="JAAONZ010000008">
    <property type="protein sequence ID" value="NHO66277.1"/>
    <property type="molecule type" value="Genomic_DNA"/>
</dbReference>
<reference evidence="9" key="1">
    <citation type="submission" date="2020-03" db="EMBL/GenBank/DDBJ databases">
        <authorList>
            <person name="Guo F."/>
        </authorList>
    </citation>
    <scope>NUCLEOTIDE SEQUENCE</scope>
    <source>
        <strain evidence="9">JCM 30134</strain>
    </source>
</reference>
<keyword evidence="6 8" id="KW-1133">Transmembrane helix</keyword>
<dbReference type="InterPro" id="IPR011606">
    <property type="entry name" value="Brnchd-chn_aa_trnsp_permease"/>
</dbReference>
<comment type="subcellular location">
    <subcellularLocation>
        <location evidence="1">Cell membrane</location>
        <topology evidence="1">Multi-pass membrane protein</topology>
    </subcellularLocation>
</comment>
<dbReference type="GO" id="GO:1903785">
    <property type="term" value="P:L-valine transmembrane transport"/>
    <property type="evidence" value="ECO:0007669"/>
    <property type="project" value="TreeGrafter"/>
</dbReference>
<organism evidence="9 10">
    <name type="scientific">Pseudomaricurvus hydrocarbonicus</name>
    <dbReference type="NCBI Taxonomy" id="1470433"/>
    <lineage>
        <taxon>Bacteria</taxon>
        <taxon>Pseudomonadati</taxon>
        <taxon>Pseudomonadota</taxon>
        <taxon>Gammaproteobacteria</taxon>
        <taxon>Cellvibrionales</taxon>
        <taxon>Cellvibrionaceae</taxon>
        <taxon>Pseudomaricurvus</taxon>
    </lineage>
</organism>
<accession>A0A9E5ML26</accession>
<evidence type="ECO:0000256" key="8">
    <source>
        <dbReference type="SAM" id="Phobius"/>
    </source>
</evidence>
<feature type="transmembrane region" description="Helical" evidence="8">
    <location>
        <begin position="138"/>
        <end position="161"/>
    </location>
</feature>
<keyword evidence="5 8" id="KW-0812">Transmembrane</keyword>
<evidence type="ECO:0000256" key="3">
    <source>
        <dbReference type="ARBA" id="ARBA00022448"/>
    </source>
</evidence>
<keyword evidence="7 8" id="KW-0472">Membrane</keyword>
<dbReference type="Pfam" id="PF03591">
    <property type="entry name" value="AzlC"/>
    <property type="match status" value="1"/>
</dbReference>
<keyword evidence="10" id="KW-1185">Reference proteome</keyword>
<dbReference type="RefSeq" id="WP_167186806.1">
    <property type="nucleotide sequence ID" value="NZ_JAAONZ010000008.1"/>
</dbReference>
<keyword evidence="3" id="KW-0813">Transport</keyword>
<evidence type="ECO:0000313" key="10">
    <source>
        <dbReference type="Proteomes" id="UP000787472"/>
    </source>
</evidence>
<evidence type="ECO:0000313" key="9">
    <source>
        <dbReference type="EMBL" id="NHO66277.1"/>
    </source>
</evidence>
<comment type="similarity">
    <text evidence="2">Belongs to the AzlC family.</text>
</comment>
<dbReference type="AlphaFoldDB" id="A0A9E5ML26"/>
<evidence type="ECO:0000256" key="6">
    <source>
        <dbReference type="ARBA" id="ARBA00022989"/>
    </source>
</evidence>
<protein>
    <submittedName>
        <fullName evidence="9">AzlC family ABC transporter permease</fullName>
    </submittedName>
</protein>
<keyword evidence="4" id="KW-1003">Cell membrane</keyword>
<evidence type="ECO:0000256" key="5">
    <source>
        <dbReference type="ARBA" id="ARBA00022692"/>
    </source>
</evidence>
<evidence type="ECO:0000256" key="4">
    <source>
        <dbReference type="ARBA" id="ARBA00022475"/>
    </source>
</evidence>
<sequence>MPTARKPDSDRVSPRYQAIVDIAPLSLAVIPWGLLTGSLAIEAGLSPWQAQCMSLLVFAGAAQLASLNMVQIGSPLAAILSTTFVISSRHLLYSAVYRNFALQLKRHQRYLLAFVLTDEMFAVVEEYRKQHGRFHYPYAVTAGFTFWLVWNLASLAGIVLGQVLGDMQAWGFEFAVAAIFIAMVVPAVRSLAILVTVTASGVMMVIAELHSLPNGILIAGLVGMTAGFTTEQLQNLRQRASS</sequence>
<gene>
    <name evidence="9" type="ORF">G8770_12050</name>
</gene>
<proteinExistence type="inferred from homology"/>
<dbReference type="GO" id="GO:0005886">
    <property type="term" value="C:plasma membrane"/>
    <property type="evidence" value="ECO:0007669"/>
    <property type="project" value="UniProtKB-SubCell"/>
</dbReference>
<feature type="transmembrane region" description="Helical" evidence="8">
    <location>
        <begin position="22"/>
        <end position="41"/>
    </location>
</feature>
<feature type="transmembrane region" description="Helical" evidence="8">
    <location>
        <begin position="76"/>
        <end position="96"/>
    </location>
</feature>
<evidence type="ECO:0000256" key="1">
    <source>
        <dbReference type="ARBA" id="ARBA00004651"/>
    </source>
</evidence>
<dbReference type="Proteomes" id="UP000787472">
    <property type="component" value="Unassembled WGS sequence"/>
</dbReference>
<name>A0A9E5ML26_9GAMM</name>
<comment type="caution">
    <text evidence="9">The sequence shown here is derived from an EMBL/GenBank/DDBJ whole genome shotgun (WGS) entry which is preliminary data.</text>
</comment>
<evidence type="ECO:0000256" key="2">
    <source>
        <dbReference type="ARBA" id="ARBA00010735"/>
    </source>
</evidence>
<dbReference type="PANTHER" id="PTHR34979:SF1">
    <property type="entry name" value="INNER MEMBRANE PROTEIN YGAZ"/>
    <property type="match status" value="1"/>
</dbReference>